<comment type="cofactor">
    <cofactor evidence="1">
        <name>heme b</name>
        <dbReference type="ChEBI" id="CHEBI:60344"/>
    </cofactor>
</comment>
<evidence type="ECO:0000256" key="6">
    <source>
        <dbReference type="ARBA" id="ARBA00022723"/>
    </source>
</evidence>
<keyword evidence="6 10" id="KW-0479">Metal-binding</keyword>
<dbReference type="InterPro" id="IPR009078">
    <property type="entry name" value="Ferritin-like_SF"/>
</dbReference>
<feature type="binding site" evidence="11">
    <location>
        <position position="51"/>
    </location>
    <ligand>
        <name>Fe cation</name>
        <dbReference type="ChEBI" id="CHEBI:24875"/>
        <label>1</label>
    </ligand>
</feature>
<feature type="binding site" evidence="11">
    <location>
        <position position="127"/>
    </location>
    <ligand>
        <name>Fe cation</name>
        <dbReference type="ChEBI" id="CHEBI:24875"/>
        <label>1</label>
    </ligand>
</feature>
<dbReference type="PRINTS" id="PR00601">
    <property type="entry name" value="BACFERRITIN"/>
</dbReference>
<dbReference type="PANTHER" id="PTHR30295">
    <property type="entry name" value="BACTERIOFERRITIN"/>
    <property type="match status" value="1"/>
</dbReference>
<feature type="domain" description="Ferritin-like diiron" evidence="13">
    <location>
        <begin position="1"/>
        <end position="145"/>
    </location>
</feature>
<organism evidence="14 15">
    <name type="scientific">Entomomonas asaccharolytica</name>
    <dbReference type="NCBI Taxonomy" id="2785331"/>
    <lineage>
        <taxon>Bacteria</taxon>
        <taxon>Pseudomonadati</taxon>
        <taxon>Pseudomonadota</taxon>
        <taxon>Gammaproteobacteria</taxon>
        <taxon>Pseudomonadales</taxon>
        <taxon>Pseudomonadaceae</taxon>
        <taxon>Entomomonas</taxon>
    </lineage>
</organism>
<dbReference type="InterPro" id="IPR012347">
    <property type="entry name" value="Ferritin-like"/>
</dbReference>
<dbReference type="InterPro" id="IPR002024">
    <property type="entry name" value="Bacterioferritin"/>
</dbReference>
<dbReference type="Pfam" id="PF00210">
    <property type="entry name" value="Ferritin"/>
    <property type="match status" value="1"/>
</dbReference>
<dbReference type="GO" id="GO:0140315">
    <property type="term" value="F:iron ion sequestering activity"/>
    <property type="evidence" value="ECO:0007669"/>
    <property type="project" value="UniProtKB-ARBA"/>
</dbReference>
<proteinExistence type="inferred from homology"/>
<evidence type="ECO:0000256" key="11">
    <source>
        <dbReference type="PIRSR" id="PIRSR002560-1"/>
    </source>
</evidence>
<evidence type="ECO:0000256" key="5">
    <source>
        <dbReference type="ARBA" id="ARBA00022617"/>
    </source>
</evidence>
<dbReference type="SUPFAM" id="SSF47240">
    <property type="entry name" value="Ferritin-like"/>
    <property type="match status" value="1"/>
</dbReference>
<gene>
    <name evidence="14" type="primary">bfr</name>
    <name evidence="14" type="ORF">JHT90_13835</name>
</gene>
<dbReference type="EC" id="1.16.3.1" evidence="10"/>
<dbReference type="EMBL" id="CP067393">
    <property type="protein sequence ID" value="QQP85440.1"/>
    <property type="molecule type" value="Genomic_DNA"/>
</dbReference>
<dbReference type="InterPro" id="IPR009040">
    <property type="entry name" value="Ferritin-like_diiron"/>
</dbReference>
<evidence type="ECO:0000313" key="15">
    <source>
        <dbReference type="Proteomes" id="UP000595278"/>
    </source>
</evidence>
<dbReference type="CDD" id="cd00907">
    <property type="entry name" value="Bacterioferritin"/>
    <property type="match status" value="1"/>
</dbReference>
<dbReference type="FunFam" id="1.20.1260.10:FF:000005">
    <property type="entry name" value="Bacterioferritin"/>
    <property type="match status" value="1"/>
</dbReference>
<dbReference type="KEGG" id="eaz:JHT90_13835"/>
<feature type="binding site" evidence="11">
    <location>
        <position position="51"/>
    </location>
    <ligand>
        <name>Fe cation</name>
        <dbReference type="ChEBI" id="CHEBI:24875"/>
        <label>2</label>
    </ligand>
</feature>
<dbReference type="GO" id="GO:0020037">
    <property type="term" value="F:heme binding"/>
    <property type="evidence" value="ECO:0007669"/>
    <property type="project" value="TreeGrafter"/>
</dbReference>
<reference evidence="14 15" key="1">
    <citation type="submission" date="2021-01" db="EMBL/GenBank/DDBJ databases">
        <title>Entomomonas sp. F2A isolated from a house cricket (Acheta domesticus).</title>
        <authorList>
            <person name="Spergser J."/>
            <person name="Busse H.-J."/>
        </authorList>
    </citation>
    <scope>NUCLEOTIDE SEQUENCE [LARGE SCALE GENOMIC DNA]</scope>
    <source>
        <strain evidence="14 15">F2A</strain>
    </source>
</reference>
<keyword evidence="15" id="KW-1185">Reference proteome</keyword>
<keyword evidence="8" id="KW-0406">Ion transport</keyword>
<evidence type="ECO:0000256" key="9">
    <source>
        <dbReference type="ARBA" id="ARBA00036243"/>
    </source>
</evidence>
<dbReference type="GO" id="GO:0005829">
    <property type="term" value="C:cytosol"/>
    <property type="evidence" value="ECO:0007669"/>
    <property type="project" value="TreeGrafter"/>
</dbReference>
<evidence type="ECO:0000313" key="14">
    <source>
        <dbReference type="EMBL" id="QQP85440.1"/>
    </source>
</evidence>
<comment type="similarity">
    <text evidence="2 10 12">Belongs to the bacterioferritin family.</text>
</comment>
<evidence type="ECO:0000256" key="4">
    <source>
        <dbReference type="ARBA" id="ARBA00022496"/>
    </source>
</evidence>
<dbReference type="GO" id="GO:0006879">
    <property type="term" value="P:intracellular iron ion homeostasis"/>
    <property type="evidence" value="ECO:0007669"/>
    <property type="project" value="UniProtKB-KW"/>
</dbReference>
<dbReference type="NCBIfam" id="TIGR00754">
    <property type="entry name" value="bfr"/>
    <property type="match status" value="1"/>
</dbReference>
<dbReference type="InterPro" id="IPR008331">
    <property type="entry name" value="Ferritin_DPS_dom"/>
</dbReference>
<comment type="function">
    <text evidence="10">Iron-storage protein, whose ferroxidase center binds Fe(2+), oxidizes it using dioxygen to Fe(3+), and participates in the subsequent Fe(3+) oxide mineral core formation within the central cavity of the BFR protein shell.</text>
</comment>
<dbReference type="PIRSF" id="PIRSF002560">
    <property type="entry name" value="Bacterioferritin"/>
    <property type="match status" value="1"/>
</dbReference>
<evidence type="ECO:0000259" key="13">
    <source>
        <dbReference type="PROSITE" id="PS50905"/>
    </source>
</evidence>
<feature type="binding site" evidence="11">
    <location>
        <position position="46"/>
    </location>
    <ligand>
        <name>Fe cation</name>
        <dbReference type="ChEBI" id="CHEBI:24875"/>
        <label>3</label>
    </ligand>
</feature>
<name>A0A974NEU9_9GAMM</name>
<evidence type="ECO:0000256" key="7">
    <source>
        <dbReference type="ARBA" id="ARBA00023004"/>
    </source>
</evidence>
<evidence type="ECO:0000256" key="1">
    <source>
        <dbReference type="ARBA" id="ARBA00001970"/>
    </source>
</evidence>
<evidence type="ECO:0000256" key="2">
    <source>
        <dbReference type="ARBA" id="ARBA00008093"/>
    </source>
</evidence>
<dbReference type="GO" id="GO:0008199">
    <property type="term" value="F:ferric iron binding"/>
    <property type="evidence" value="ECO:0007669"/>
    <property type="project" value="InterPro"/>
</dbReference>
<evidence type="ECO:0000256" key="8">
    <source>
        <dbReference type="ARBA" id="ARBA00023065"/>
    </source>
</evidence>
<feature type="binding site" evidence="11">
    <location>
        <position position="130"/>
    </location>
    <ligand>
        <name>Fe cation</name>
        <dbReference type="ChEBI" id="CHEBI:24875"/>
        <label>2</label>
    </ligand>
</feature>
<feature type="binding site" description="axial binding residue" evidence="11">
    <location>
        <position position="52"/>
    </location>
    <ligand>
        <name>heme b</name>
        <dbReference type="ChEBI" id="CHEBI:60344"/>
        <note>ligand shared between dimeric partners</note>
    </ligand>
    <ligandPart>
        <name>Fe</name>
        <dbReference type="ChEBI" id="CHEBI:18248"/>
    </ligandPart>
</feature>
<sequence length="158" mass="18409">MKGDKIVLQYLNKVLGNQLVAINQFFLHSRMYNDWGLEGLGHKSYHYSIKEMKQADKVIERILFLEGIPNLQDLGKLLIGENTEEMINCDLKQKEKATADLREAITYCETSGDYVSRDMLKRILKEEEEHIDWLEAQVGLIEKMTIQNYLQNGIEKED</sequence>
<comment type="catalytic activity">
    <reaction evidence="9">
        <text>Fe(2+)(in) = Fe(2+)(out)</text>
        <dbReference type="Rhea" id="RHEA:28486"/>
        <dbReference type="ChEBI" id="CHEBI:29033"/>
    </reaction>
</comment>
<keyword evidence="5 12" id="KW-0349">Heme</keyword>
<keyword evidence="4" id="KW-0410">Iron transport</keyword>
<dbReference type="PROSITE" id="PS00549">
    <property type="entry name" value="BACTERIOFERRITIN"/>
    <property type="match status" value="1"/>
</dbReference>
<protein>
    <recommendedName>
        <fullName evidence="10 12">Bacterioferritin</fullName>
        <ecNumber evidence="10">1.16.3.1</ecNumber>
    </recommendedName>
</protein>
<dbReference type="Proteomes" id="UP000595278">
    <property type="component" value="Chromosome"/>
</dbReference>
<dbReference type="PROSITE" id="PS50905">
    <property type="entry name" value="FERRITIN_LIKE"/>
    <property type="match status" value="1"/>
</dbReference>
<dbReference type="AlphaFoldDB" id="A0A974NEU9"/>
<dbReference type="GO" id="GO:0004322">
    <property type="term" value="F:ferroxidase activity"/>
    <property type="evidence" value="ECO:0007669"/>
    <property type="project" value="UniProtKB-EC"/>
</dbReference>
<dbReference type="Gene3D" id="1.20.1260.10">
    <property type="match status" value="1"/>
</dbReference>
<dbReference type="PANTHER" id="PTHR30295:SF0">
    <property type="entry name" value="BACTERIOFERRITIN"/>
    <property type="match status" value="1"/>
</dbReference>
<keyword evidence="3 10" id="KW-0409">Iron storage</keyword>
<feature type="binding site" evidence="11">
    <location>
        <position position="127"/>
    </location>
    <ligand>
        <name>Fe cation</name>
        <dbReference type="ChEBI" id="CHEBI:24875"/>
        <label>2</label>
    </ligand>
</feature>
<evidence type="ECO:0000256" key="10">
    <source>
        <dbReference type="PIRNR" id="PIRNR002560"/>
    </source>
</evidence>
<accession>A0A974NEU9</accession>
<evidence type="ECO:0000256" key="12">
    <source>
        <dbReference type="RuleBase" id="RU000623"/>
    </source>
</evidence>
<keyword evidence="8" id="KW-0813">Transport</keyword>
<dbReference type="GO" id="GO:0006826">
    <property type="term" value="P:iron ion transport"/>
    <property type="evidence" value="ECO:0007669"/>
    <property type="project" value="UniProtKB-KW"/>
</dbReference>
<comment type="catalytic activity">
    <reaction evidence="10">
        <text>4 Fe(2+) + O2 + 4 H(+) = 4 Fe(3+) + 2 H2O</text>
        <dbReference type="Rhea" id="RHEA:11148"/>
        <dbReference type="ChEBI" id="CHEBI:15377"/>
        <dbReference type="ChEBI" id="CHEBI:15378"/>
        <dbReference type="ChEBI" id="CHEBI:15379"/>
        <dbReference type="ChEBI" id="CHEBI:29033"/>
        <dbReference type="ChEBI" id="CHEBI:29034"/>
        <dbReference type="EC" id="1.16.3.1"/>
    </reaction>
</comment>
<evidence type="ECO:0000256" key="3">
    <source>
        <dbReference type="ARBA" id="ARBA00022434"/>
    </source>
</evidence>
<keyword evidence="7 10" id="KW-0408">Iron</keyword>
<dbReference type="RefSeq" id="WP_201092047.1">
    <property type="nucleotide sequence ID" value="NZ_CP067393.1"/>
</dbReference>